<dbReference type="PROSITE" id="PS51228">
    <property type="entry name" value="ACB_2"/>
    <property type="match status" value="1"/>
</dbReference>
<dbReference type="VEuPathDB" id="TriTrypDB:LbrM.09.0830"/>
<evidence type="ECO:0000256" key="3">
    <source>
        <dbReference type="SAM" id="MobiDB-lite"/>
    </source>
</evidence>
<sequence>MFPLLSSFLSLTPLKCGNASRLCVAVAVVLVNSLALSLPPSLSHSYTLSSPTGPIATTFHALSSLFLAHRVTPSSAPYRVPVLSASVSPSLSVCVCVCVWAFALFAVHTNSVLFRAFFVCSFIDSLRVSCACARVYRSVSSPVAPLNQRLRLRLHLKLSPPHPLLRSRSLALCNRFHSGLPLSSPHPHLLFASSPCSSTAFPLASLAPWLRSTPHRSISPGIMMRGGAAKGAAVQAEFTVLRKPTEDNKYWYTAVHQGEPVTFRVLDDNGIDPMDGAGYIKARVQAMQKHVQEACIDIAAENAYRAVLVEVSLMDDPMAIPEETQRNVDCAVDLWYPLHVALMTANKSAAQALLQFHMEHALDAMTLIANTPSTVNRPDSLPAAPASGDGALHPPGDASTASISPIAVTPILECQVRRELGGAVVLLGYFDGRIRLFSSAAARKSCPLSPVRAASPQVEPISGSPVAIEGAVVGGCHCSTDTAVGESMLLQNLCKHNDALLREEEALFEDKGEEYCLRNILVVMRPLLQSVVLEIKRRAQCTTTTASLSSQHHNHRHKASGESATPVVPESAVDFLHNYCKSLSMLPQHPPLLMDGDTVFEVCNHGDLALLAKVMDTFDGCLAPVLRGQTLLTDRSAGGRSVNEAQLNAAGVAALTSATPPQISSRNPSSPFIGAAPCCSSSFLSLGGDTSAHTIAGASCKGNVGRHSHTLSPEPFWWSCPPQNVHRLMFVAVWIGYREVVEESSGSGRRRRAVSISNENRLMMTTIRQLQESRAAAQKLDSTIWSGHLITITKLLSQECSLEDYMDFVEEGGYFSFTSPHGFSGVFISVLVSGTMAAALVQEPAMLRMLRRKVETLLVDVPGRSSPLRTYVMGSPSTHAERFRDLWLDAGCHRVANTDGDNTETDDSDHADGIGRGGPRPVKFRSRVELLYYAVVEQVAAAAEEAWKVHGAEGGHSIKTTGSSATPSSSLWPSGATKTESLTALQGWLLMWKNFLASLHDRTSHRGNLSYSSASSQILQQERQERSQHIPNSGAESSLTTDGTSPPLTPTTASHHQHTASTEDLFSDDANETVDIVQRVYHTLAERLERGQEPLPALRRVLFPNGTNDMEIGTPTAGTSVHVGEALPVSSTDQEFAAAQHAFAAAAEKESNEVKLKFYALFKQATIGDVNTNPPGIFDFAGKAKWDAWSKLKGISSLDAKRMYVNEYKMMMSLRKPHE</sequence>
<evidence type="ECO:0000313" key="7">
    <source>
        <dbReference type="Proteomes" id="UP000007258"/>
    </source>
</evidence>
<dbReference type="PRINTS" id="PR00689">
    <property type="entry name" value="ACOABINDINGP"/>
</dbReference>
<evidence type="ECO:0000256" key="4">
    <source>
        <dbReference type="SAM" id="SignalP"/>
    </source>
</evidence>
<dbReference type="Gene3D" id="1.20.80.10">
    <property type="match status" value="1"/>
</dbReference>
<dbReference type="GO" id="GO:0000062">
    <property type="term" value="F:fatty-acyl-CoA binding"/>
    <property type="evidence" value="ECO:0007669"/>
    <property type="project" value="InterPro"/>
</dbReference>
<feature type="region of interest" description="Disordered" evidence="3">
    <location>
        <begin position="544"/>
        <end position="564"/>
    </location>
</feature>
<dbReference type="KEGG" id="lbz:LBRM_09_0830"/>
<dbReference type="InParanoid" id="A4H5Q6"/>
<dbReference type="PANTHER" id="PTHR23310:SF62">
    <property type="entry name" value="ACYL-COA BINDING PROTEIN 1, ISOFORM A"/>
    <property type="match status" value="1"/>
</dbReference>
<feature type="region of interest" description="Disordered" evidence="3">
    <location>
        <begin position="376"/>
        <end position="396"/>
    </location>
</feature>
<dbReference type="GO" id="GO:0006631">
    <property type="term" value="P:fatty acid metabolic process"/>
    <property type="evidence" value="ECO:0007669"/>
    <property type="project" value="TreeGrafter"/>
</dbReference>
<dbReference type="GeneID" id="5413175"/>
<dbReference type="InterPro" id="IPR000582">
    <property type="entry name" value="Acyl-CoA-binding_protein"/>
</dbReference>
<dbReference type="Pfam" id="PF00887">
    <property type="entry name" value="ACBP"/>
    <property type="match status" value="1"/>
</dbReference>
<comment type="similarity">
    <text evidence="1">Belongs to the ACBP family.</text>
</comment>
<keyword evidence="4" id="KW-0732">Signal</keyword>
<reference evidence="6 7" key="1">
    <citation type="journal article" date="2007" name="Nat. Genet.">
        <title>Comparative genomic analysis of three Leishmania species that cause diverse human disease.</title>
        <authorList>
            <person name="Peacock C.S."/>
            <person name="Seeger K."/>
            <person name="Harris D."/>
            <person name="Murphy L."/>
            <person name="Ruiz J.C."/>
            <person name="Quail M.A."/>
            <person name="Peters N."/>
            <person name="Adlem E."/>
            <person name="Tivey A."/>
            <person name="Aslett M."/>
            <person name="Kerhornou A."/>
            <person name="Ivens A."/>
            <person name="Fraser A."/>
            <person name="Rajandream M.A."/>
            <person name="Carver T."/>
            <person name="Norbertczak H."/>
            <person name="Chillingworth T."/>
            <person name="Hance Z."/>
            <person name="Jagels K."/>
            <person name="Moule S."/>
            <person name="Ormond D."/>
            <person name="Rutter S."/>
            <person name="Squares R."/>
            <person name="Whitehead S."/>
            <person name="Rabbinowitsch E."/>
            <person name="Arrowsmith C."/>
            <person name="White B."/>
            <person name="Thurston S."/>
            <person name="Bringaud F."/>
            <person name="Baldauf S.L."/>
            <person name="Faulconbridge A."/>
            <person name="Jeffares D."/>
            <person name="Depledge D.P."/>
            <person name="Oyola S.O."/>
            <person name="Hilley J.D."/>
            <person name="Brito L.O."/>
            <person name="Tosi L.R."/>
            <person name="Barrell B."/>
            <person name="Cruz A.K."/>
            <person name="Mottram J.C."/>
            <person name="Smith D.F."/>
            <person name="Berriman M."/>
        </authorList>
    </citation>
    <scope>NUCLEOTIDE SEQUENCE [LARGE SCALE GENOMIC DNA]</scope>
    <source>
        <strain evidence="6 7">MHOM/BR/75/M2904</strain>
    </source>
</reference>
<accession>A4H5Q6</accession>
<keyword evidence="7" id="KW-1185">Reference proteome</keyword>
<feature type="chain" id="PRO_5002669679" evidence="4">
    <location>
        <begin position="20"/>
        <end position="1219"/>
    </location>
</feature>
<proteinExistence type="inferred from homology"/>
<dbReference type="InterPro" id="IPR014352">
    <property type="entry name" value="FERM/acyl-CoA-bd_prot_sf"/>
</dbReference>
<dbReference type="PANTHER" id="PTHR23310">
    <property type="entry name" value="ACYL-COA-BINDING PROTEIN, ACBP"/>
    <property type="match status" value="1"/>
</dbReference>
<feature type="region of interest" description="Disordered" evidence="3">
    <location>
        <begin position="1013"/>
        <end position="1067"/>
    </location>
</feature>
<feature type="signal peptide" evidence="4">
    <location>
        <begin position="1"/>
        <end position="19"/>
    </location>
</feature>
<dbReference type="AlphaFoldDB" id="A4H5Q6"/>
<reference evidence="6 7" key="2">
    <citation type="journal article" date="2011" name="Genome Res.">
        <title>Chromosome and gene copy number variation allow major structural change between species and strains of Leishmania.</title>
        <authorList>
            <person name="Rogers M.B."/>
            <person name="Hilley J.D."/>
            <person name="Dickens N.J."/>
            <person name="Wilkes J."/>
            <person name="Bates P.A."/>
            <person name="Depledge D.P."/>
            <person name="Harris D."/>
            <person name="Her Y."/>
            <person name="Herzyk P."/>
            <person name="Imamura H."/>
            <person name="Otto T.D."/>
            <person name="Sanders M."/>
            <person name="Seeger K."/>
            <person name="Dujardin J.C."/>
            <person name="Berriman M."/>
            <person name="Smith D.F."/>
            <person name="Hertz-Fowler C."/>
            <person name="Mottram J.C."/>
        </authorList>
    </citation>
    <scope>NUCLEOTIDE SEQUENCE [LARGE SCALE GENOMIC DNA]</scope>
    <source>
        <strain evidence="6 7">MHOM/BR/75/M2904</strain>
    </source>
</reference>
<feature type="domain" description="ACB" evidence="5">
    <location>
        <begin position="1132"/>
        <end position="1217"/>
    </location>
</feature>
<feature type="region of interest" description="Disordered" evidence="3">
    <location>
        <begin position="954"/>
        <end position="975"/>
    </location>
</feature>
<organism evidence="6 7">
    <name type="scientific">Leishmania braziliensis</name>
    <dbReference type="NCBI Taxonomy" id="5660"/>
    <lineage>
        <taxon>Eukaryota</taxon>
        <taxon>Discoba</taxon>
        <taxon>Euglenozoa</taxon>
        <taxon>Kinetoplastea</taxon>
        <taxon>Metakinetoplastina</taxon>
        <taxon>Trypanosomatida</taxon>
        <taxon>Trypanosomatidae</taxon>
        <taxon>Leishmaniinae</taxon>
        <taxon>Leishmania</taxon>
        <taxon>Leishmania braziliensis species complex</taxon>
    </lineage>
</organism>
<feature type="region of interest" description="Disordered" evidence="3">
    <location>
        <begin position="898"/>
        <end position="919"/>
    </location>
</feature>
<dbReference type="EMBL" id="FR798983">
    <property type="protein sequence ID" value="CAM41822.1"/>
    <property type="molecule type" value="Genomic_DNA"/>
</dbReference>
<feature type="compositionally biased region" description="Low complexity" evidence="3">
    <location>
        <begin position="1050"/>
        <end position="1062"/>
    </location>
</feature>
<evidence type="ECO:0000259" key="5">
    <source>
        <dbReference type="PROSITE" id="PS51228"/>
    </source>
</evidence>
<keyword evidence="2" id="KW-0446">Lipid-binding</keyword>
<dbReference type="InterPro" id="IPR035984">
    <property type="entry name" value="Acyl-CoA-binding_sf"/>
</dbReference>
<dbReference type="SUPFAM" id="SSF47027">
    <property type="entry name" value="Acyl-CoA binding protein"/>
    <property type="match status" value="1"/>
</dbReference>
<evidence type="ECO:0000256" key="1">
    <source>
        <dbReference type="ARBA" id="ARBA00005567"/>
    </source>
</evidence>
<dbReference type="STRING" id="5660.A4H5Q6"/>
<evidence type="ECO:0000256" key="2">
    <source>
        <dbReference type="ARBA" id="ARBA00023121"/>
    </source>
</evidence>
<name>A4H5Q6_LEIBR</name>
<protein>
    <submittedName>
        <fullName evidence="6">Acyl-CoA binding protein</fullName>
    </submittedName>
</protein>
<feature type="compositionally biased region" description="Polar residues" evidence="3">
    <location>
        <begin position="1029"/>
        <end position="1046"/>
    </location>
</feature>
<evidence type="ECO:0000313" key="6">
    <source>
        <dbReference type="EMBL" id="CAM41822.1"/>
    </source>
</evidence>
<feature type="compositionally biased region" description="Low complexity" evidence="3">
    <location>
        <begin position="960"/>
        <end position="975"/>
    </location>
</feature>
<gene>
    <name evidence="6" type="ORF">LBRM_09_0830</name>
</gene>
<dbReference type="OMA" id="CKHNDAL"/>
<dbReference type="RefSeq" id="XP_001562697.1">
    <property type="nucleotide sequence ID" value="XM_001562647.1"/>
</dbReference>
<dbReference type="Proteomes" id="UP000007258">
    <property type="component" value="Chromosome 9"/>
</dbReference>